<accession>A0ABV8PQY5</accession>
<protein>
    <recommendedName>
        <fullName evidence="5">Outer membrane protein beta-barrel domain-containing protein</fullName>
    </recommendedName>
</protein>
<feature type="compositionally biased region" description="Polar residues" evidence="1">
    <location>
        <begin position="80"/>
        <end position="90"/>
    </location>
</feature>
<feature type="compositionally biased region" description="Polar residues" evidence="1">
    <location>
        <begin position="152"/>
        <end position="167"/>
    </location>
</feature>
<keyword evidence="2" id="KW-0812">Transmembrane</keyword>
<evidence type="ECO:0000313" key="3">
    <source>
        <dbReference type="EMBL" id="MFC4221650.1"/>
    </source>
</evidence>
<feature type="region of interest" description="Disordered" evidence="1">
    <location>
        <begin position="80"/>
        <end position="167"/>
    </location>
</feature>
<evidence type="ECO:0008006" key="5">
    <source>
        <dbReference type="Google" id="ProtNLM"/>
    </source>
</evidence>
<comment type="caution">
    <text evidence="3">The sequence shown here is derived from an EMBL/GenBank/DDBJ whole genome shotgun (WGS) entry which is preliminary data.</text>
</comment>
<organism evidence="3 4">
    <name type="scientific">Flagellimonas marina</name>
    <dbReference type="NCBI Taxonomy" id="1775168"/>
    <lineage>
        <taxon>Bacteria</taxon>
        <taxon>Pseudomonadati</taxon>
        <taxon>Bacteroidota</taxon>
        <taxon>Flavobacteriia</taxon>
        <taxon>Flavobacteriales</taxon>
        <taxon>Flavobacteriaceae</taxon>
        <taxon>Flagellimonas</taxon>
    </lineage>
</organism>
<keyword evidence="2" id="KW-1133">Transmembrane helix</keyword>
<reference evidence="4" key="1">
    <citation type="journal article" date="2019" name="Int. J. Syst. Evol. Microbiol.">
        <title>The Global Catalogue of Microorganisms (GCM) 10K type strain sequencing project: providing services to taxonomists for standard genome sequencing and annotation.</title>
        <authorList>
            <consortium name="The Broad Institute Genomics Platform"/>
            <consortium name="The Broad Institute Genome Sequencing Center for Infectious Disease"/>
            <person name="Wu L."/>
            <person name="Ma J."/>
        </authorList>
    </citation>
    <scope>NUCLEOTIDE SEQUENCE [LARGE SCALE GENOMIC DNA]</scope>
    <source>
        <strain evidence="4">CGMCC 1.15774</strain>
    </source>
</reference>
<keyword evidence="2" id="KW-0472">Membrane</keyword>
<gene>
    <name evidence="3" type="ORF">ACFOWS_15970</name>
</gene>
<evidence type="ECO:0000256" key="2">
    <source>
        <dbReference type="SAM" id="Phobius"/>
    </source>
</evidence>
<evidence type="ECO:0000256" key="1">
    <source>
        <dbReference type="SAM" id="MobiDB-lite"/>
    </source>
</evidence>
<name>A0ABV8PQY5_9FLAO</name>
<dbReference type="RefSeq" id="WP_379766678.1">
    <property type="nucleotide sequence ID" value="NZ_JBHSCL010000009.1"/>
</dbReference>
<feature type="compositionally biased region" description="Polar residues" evidence="1">
    <location>
        <begin position="129"/>
        <end position="144"/>
    </location>
</feature>
<feature type="transmembrane region" description="Helical" evidence="2">
    <location>
        <begin position="45"/>
        <end position="63"/>
    </location>
</feature>
<evidence type="ECO:0000313" key="4">
    <source>
        <dbReference type="Proteomes" id="UP001595841"/>
    </source>
</evidence>
<feature type="region of interest" description="Disordered" evidence="1">
    <location>
        <begin position="193"/>
        <end position="218"/>
    </location>
</feature>
<dbReference type="Proteomes" id="UP001595841">
    <property type="component" value="Unassembled WGS sequence"/>
</dbReference>
<feature type="compositionally biased region" description="Basic and acidic residues" evidence="1">
    <location>
        <begin position="208"/>
        <end position="218"/>
    </location>
</feature>
<proteinExistence type="predicted"/>
<feature type="compositionally biased region" description="Polar residues" evidence="1">
    <location>
        <begin position="194"/>
        <end position="207"/>
    </location>
</feature>
<sequence length="508" mass="56276">MGKKNLEQLFKETFEGFQEVPDEKVWSSIEASLDKKKQKKRVVPLWWKLGGVAALLAVLFYVFNPFEDNQQQDEIIITDTETNVEPNTQENQKDSRIEVDPSSTTESTEGLVETPSEKGLEKNRDAQDLKNSNQSFTSAKQQVAENDVVQKNRITNNSKDKISQPQNRNEAIALAQSEKSPEKDAAFNERQKNLENGISKNSQTVAQEDSREKVKEPKSIENILENQKEEAVAENEDKVEDAGKSIFEAIKEQEEEELAVNNTTSGKWSVGPSVAPVYFSASGEGSPIHSDFASNSKSGNLNLSYGLSVAYEVGKKLKIRSGVHRVNFGYDTNDVLFSSSARSSSSDKFANINYDQKAETLVVQSKNSLPNNIPTDAFLEFSSNEIPVLDGKMVQQLGYIEVPVELNYALIDKQFGVDLIGGVSSLFLVENSVLVESEGLVTEVGEATNANDVNFSANFGMGLNYDFSPKVELSVEPVFKYQMNTFSKTAGDFQPFSIGIYSGVSFKF</sequence>
<feature type="compositionally biased region" description="Basic and acidic residues" evidence="1">
    <location>
        <begin position="115"/>
        <end position="128"/>
    </location>
</feature>
<dbReference type="EMBL" id="JBHSCL010000009">
    <property type="protein sequence ID" value="MFC4221650.1"/>
    <property type="molecule type" value="Genomic_DNA"/>
</dbReference>
<keyword evidence="4" id="KW-1185">Reference proteome</keyword>